<accession>A0A0N7LTG7</accession>
<dbReference type="AlphaFoldDB" id="A0A0N7LTG7"/>
<gene>
    <name evidence="2" type="ORF">THS5294_01946</name>
</gene>
<dbReference type="EMBL" id="CYRX01000026">
    <property type="protein sequence ID" value="CUH60650.1"/>
    <property type="molecule type" value="Genomic_DNA"/>
</dbReference>
<feature type="region of interest" description="Disordered" evidence="1">
    <location>
        <begin position="1"/>
        <end position="74"/>
    </location>
</feature>
<evidence type="ECO:0000313" key="3">
    <source>
        <dbReference type="Proteomes" id="UP000051298"/>
    </source>
</evidence>
<dbReference type="RefSeq" id="WP_058123574.1">
    <property type="nucleotide sequence ID" value="NZ_CYRX01000026.1"/>
</dbReference>
<reference evidence="2 3" key="1">
    <citation type="submission" date="2015-09" db="EMBL/GenBank/DDBJ databases">
        <authorList>
            <consortium name="Swine Surveillance"/>
        </authorList>
    </citation>
    <scope>NUCLEOTIDE SEQUENCE [LARGE SCALE GENOMIC DNA]</scope>
    <source>
        <strain evidence="2 3">CECT 5294</strain>
    </source>
</reference>
<evidence type="ECO:0000256" key="1">
    <source>
        <dbReference type="SAM" id="MobiDB-lite"/>
    </source>
</evidence>
<organism evidence="2 3">
    <name type="scientific">Thalassobacter stenotrophicus</name>
    <dbReference type="NCBI Taxonomy" id="266809"/>
    <lineage>
        <taxon>Bacteria</taxon>
        <taxon>Pseudomonadati</taxon>
        <taxon>Pseudomonadota</taxon>
        <taxon>Alphaproteobacteria</taxon>
        <taxon>Rhodobacterales</taxon>
        <taxon>Roseobacteraceae</taxon>
        <taxon>Thalassobacter</taxon>
    </lineage>
</organism>
<dbReference type="Proteomes" id="UP000051298">
    <property type="component" value="Unassembled WGS sequence"/>
</dbReference>
<protein>
    <submittedName>
        <fullName evidence="2">Uncharacterized protein</fullName>
    </submittedName>
</protein>
<proteinExistence type="predicted"/>
<evidence type="ECO:0000313" key="2">
    <source>
        <dbReference type="EMBL" id="CUH60650.1"/>
    </source>
</evidence>
<feature type="compositionally biased region" description="Pro residues" evidence="1">
    <location>
        <begin position="20"/>
        <end position="33"/>
    </location>
</feature>
<name>A0A0N7LTG7_9RHOB</name>
<feature type="compositionally biased region" description="Pro residues" evidence="1">
    <location>
        <begin position="44"/>
        <end position="56"/>
    </location>
</feature>
<sequence>MALTHLCEILMNQDPEGPPKEAPMPDDPTPMPPSREDPQTEDPIAPPAMPEMPAPDVPIEVPGNDLFEAGHPPG</sequence>